<dbReference type="GO" id="GO:0005576">
    <property type="term" value="C:extracellular region"/>
    <property type="evidence" value="ECO:0007669"/>
    <property type="project" value="UniProtKB-SubCell"/>
</dbReference>
<evidence type="ECO:0000256" key="6">
    <source>
        <dbReference type="ARBA" id="ARBA00023026"/>
    </source>
</evidence>
<protein>
    <recommendedName>
        <fullName evidence="7">RxLR effector protein</fullName>
    </recommendedName>
</protein>
<dbReference type="OMA" id="LENPIWS"/>
<feature type="domain" description="RxLR effector PexRD54 WY" evidence="8">
    <location>
        <begin position="159"/>
        <end position="200"/>
    </location>
</feature>
<dbReference type="InterPro" id="IPR054463">
    <property type="entry name" value="PexRD54_WY"/>
</dbReference>
<keyword evidence="5 7" id="KW-0732">Signal</keyword>
<accession>E0W542</accession>
<dbReference type="Pfam" id="PF22748">
    <property type="entry name" value="PexRD54_WY"/>
    <property type="match status" value="1"/>
</dbReference>
<organism evidence="9">
    <name type="scientific">Phytophthora sojae</name>
    <name type="common">Soybean stem and root rot agent</name>
    <name type="synonym">Phytophthora megasperma f. sp. glycines</name>
    <dbReference type="NCBI Taxonomy" id="67593"/>
    <lineage>
        <taxon>Eukaryota</taxon>
        <taxon>Sar</taxon>
        <taxon>Stramenopiles</taxon>
        <taxon>Oomycota</taxon>
        <taxon>Peronosporomycetes</taxon>
        <taxon>Peronosporales</taxon>
        <taxon>Peronosporaceae</taxon>
        <taxon>Phytophthora</taxon>
    </lineage>
</organism>
<dbReference type="EMBL" id="JN254021">
    <property type="protein sequence ID" value="AEK80834.1"/>
    <property type="molecule type" value="Genomic_DNA"/>
</dbReference>
<feature type="chain" id="PRO_5007652828" description="RxLR effector protein" evidence="7">
    <location>
        <begin position="21"/>
        <end position="290"/>
    </location>
</feature>
<dbReference type="HOGENOM" id="CLU_021192_3_0_1"/>
<evidence type="ECO:0000256" key="2">
    <source>
        <dbReference type="ARBA" id="ARBA00004613"/>
    </source>
</evidence>
<comment type="subcellular location">
    <subcellularLocation>
        <location evidence="1">Host cell</location>
    </subcellularLocation>
    <subcellularLocation>
        <location evidence="2 7">Secreted</location>
    </subcellularLocation>
</comment>
<proteinExistence type="inferred from homology"/>
<evidence type="ECO:0000313" key="10">
    <source>
        <dbReference type="EMBL" id="AEK80835.1"/>
    </source>
</evidence>
<comment type="similarity">
    <text evidence="3 7">Belongs to the RxLR effector family.</text>
</comment>
<keyword evidence="6" id="KW-0843">Virulence</keyword>
<dbReference type="KEGG" id="psoj:PHYSODRAFT_507096"/>
<evidence type="ECO:0000256" key="1">
    <source>
        <dbReference type="ARBA" id="ARBA00004340"/>
    </source>
</evidence>
<dbReference type="AlphaFoldDB" id="E0W542"/>
<evidence type="ECO:0000256" key="7">
    <source>
        <dbReference type="RuleBase" id="RU367124"/>
    </source>
</evidence>
<feature type="signal peptide" evidence="7">
    <location>
        <begin position="1"/>
        <end position="20"/>
    </location>
</feature>
<evidence type="ECO:0000256" key="3">
    <source>
        <dbReference type="ARBA" id="ARBA00010400"/>
    </source>
</evidence>
<name>E0W542_PHYSO</name>
<keyword evidence="4 7" id="KW-0964">Secreted</keyword>
<reference evidence="9" key="1">
    <citation type="journal article" date="2011" name="Plant Cell">
        <title>Transcriptional programming and functional interactions within the Phytophthora sojae RXLR effector repertoire.</title>
        <authorList>
            <person name="Wang Q."/>
            <person name="Han C."/>
            <person name="Ferreira A.O."/>
            <person name="Yu X."/>
            <person name="Ye W."/>
            <person name="Tripathy S."/>
            <person name="Kale S.D."/>
            <person name="Gu B."/>
            <person name="Sheng Y."/>
            <person name="Sui Y."/>
            <person name="Wang X."/>
            <person name="Zhang Z."/>
            <person name="Cheng B."/>
            <person name="Dong S."/>
            <person name="Shan W."/>
            <person name="Zheng X."/>
            <person name="Dou D."/>
            <person name="Tyler B.M."/>
            <person name="Wang Y."/>
        </authorList>
    </citation>
    <scope>NUCLEOTIDE SEQUENCE</scope>
    <source>
        <strain evidence="9">P7074</strain>
        <strain evidence="10">P7076</strain>
    </source>
</reference>
<dbReference type="OrthoDB" id="128291at2759"/>
<evidence type="ECO:0000313" key="9">
    <source>
        <dbReference type="EMBL" id="AEK80834.1"/>
    </source>
</evidence>
<evidence type="ECO:0000256" key="4">
    <source>
        <dbReference type="ARBA" id="ARBA00022525"/>
    </source>
</evidence>
<dbReference type="VEuPathDB" id="FungiDB:PHYSODRAFT_507096"/>
<evidence type="ECO:0000259" key="8">
    <source>
        <dbReference type="Pfam" id="PF22748"/>
    </source>
</evidence>
<dbReference type="Pfam" id="PF16810">
    <property type="entry name" value="RXLR"/>
    <property type="match status" value="1"/>
</dbReference>
<sequence length="290" mass="31815">MRLRGVVLFAVAALVTGIDANLSVKSKETVASALSDQFNLLPLGGDHAPARRFLRATDADEDEEEEERVGPSASIVDKFKGLISSKSATESLEQWVTKGKPVNKVFSSLSLGKVGDTLFFNAKFLDWVNKYGDDGLFQLIEVAKKVTSTETLALRLQGEQLQYWAALGKSPDEVFNLFTLGAAGERLFSKPEFAAWVKYVDDFNVKNPTKTTSTIPTLLYHHTDGTLAELIALAKKSDATNSIATKVGNAQMNAWLSSGKSADDVFMLLKLYKAEDDFFKTRCTTRGLRT</sequence>
<gene>
    <name evidence="9" type="primary">Avh</name>
</gene>
<dbReference type="GO" id="GO:0043657">
    <property type="term" value="C:host cell"/>
    <property type="evidence" value="ECO:0007669"/>
    <property type="project" value="UniProtKB-SubCell"/>
</dbReference>
<dbReference type="InterPro" id="IPR031825">
    <property type="entry name" value="RXLR"/>
</dbReference>
<dbReference type="SMR" id="E0W542"/>
<evidence type="ECO:0000256" key="5">
    <source>
        <dbReference type="ARBA" id="ARBA00022729"/>
    </source>
</evidence>
<comment type="domain">
    <text evidence="7">The RxLR-dEER motif acts to carry the protein into the host cell cytoplasm through binding to cell surface phosphatidylinositol-3-phosphate.</text>
</comment>
<comment type="function">
    <text evidence="7">Effector that suppresses plant defense responses during pathogen infection.</text>
</comment>
<dbReference type="RefSeq" id="XP_009528188.1">
    <property type="nucleotide sequence ID" value="XM_009529893.1"/>
</dbReference>
<dbReference type="EMBL" id="JN254022">
    <property type="protein sequence ID" value="AEK80835.1"/>
    <property type="molecule type" value="Genomic_DNA"/>
</dbReference>